<feature type="region of interest" description="Disordered" evidence="1">
    <location>
        <begin position="1"/>
        <end position="24"/>
    </location>
</feature>
<reference evidence="2" key="1">
    <citation type="submission" date="2025-08" db="UniProtKB">
        <authorList>
            <consortium name="Ensembl"/>
        </authorList>
    </citation>
    <scope>IDENTIFICATION</scope>
</reference>
<dbReference type="AlphaFoldDB" id="A0A8C6D480"/>
<name>A0A8C6D480_MOSMO</name>
<proteinExistence type="predicted"/>
<keyword evidence="3" id="KW-1185">Reference proteome</keyword>
<dbReference type="GeneTree" id="ENSGT00510000047003"/>
<dbReference type="Gene3D" id="3.40.50.150">
    <property type="entry name" value="Vaccinia Virus protein VP39"/>
    <property type="match status" value="1"/>
</dbReference>
<protein>
    <submittedName>
        <fullName evidence="2">Uncharacterized protein</fullName>
    </submittedName>
</protein>
<sequence length="139" mass="15653">IPGAFSPSSSESLRVTRSPSARAQPSCLMGPRAWSHGMLRSTWPSGLWRTQQCSLTDVLYCPETVLSLVGVLRKLSTCRKDQRAPDAYVAFTIRNPETCQLFTTELGQAGISWEKVPRHDQKLFPYEEHSEMVILKLML</sequence>
<evidence type="ECO:0000313" key="3">
    <source>
        <dbReference type="Proteomes" id="UP000694544"/>
    </source>
</evidence>
<dbReference type="Proteomes" id="UP000694544">
    <property type="component" value="Unplaced"/>
</dbReference>
<dbReference type="Ensembl" id="ENSMMST00000011870.1">
    <property type="protein sequence ID" value="ENSMMSP00000010750.1"/>
    <property type="gene ID" value="ENSMMSG00000008144.1"/>
</dbReference>
<dbReference type="InterPro" id="IPR029063">
    <property type="entry name" value="SAM-dependent_MTases_sf"/>
</dbReference>
<accession>A0A8C6D480</accession>
<reference evidence="2" key="2">
    <citation type="submission" date="2025-09" db="UniProtKB">
        <authorList>
            <consortium name="Ensembl"/>
        </authorList>
    </citation>
    <scope>IDENTIFICATION</scope>
</reference>
<organism evidence="2 3">
    <name type="scientific">Moschus moschiferus</name>
    <name type="common">Siberian musk deer</name>
    <name type="synonym">Moschus sibiricus</name>
    <dbReference type="NCBI Taxonomy" id="68415"/>
    <lineage>
        <taxon>Eukaryota</taxon>
        <taxon>Metazoa</taxon>
        <taxon>Chordata</taxon>
        <taxon>Craniata</taxon>
        <taxon>Vertebrata</taxon>
        <taxon>Euteleostomi</taxon>
        <taxon>Mammalia</taxon>
        <taxon>Eutheria</taxon>
        <taxon>Laurasiatheria</taxon>
        <taxon>Artiodactyla</taxon>
        <taxon>Ruminantia</taxon>
        <taxon>Pecora</taxon>
        <taxon>Moschidae</taxon>
        <taxon>Moschus</taxon>
    </lineage>
</organism>
<evidence type="ECO:0000313" key="2">
    <source>
        <dbReference type="Ensembl" id="ENSMMSP00000010750.1"/>
    </source>
</evidence>
<evidence type="ECO:0000256" key="1">
    <source>
        <dbReference type="SAM" id="MobiDB-lite"/>
    </source>
</evidence>
<feature type="compositionally biased region" description="Polar residues" evidence="1">
    <location>
        <begin position="1"/>
        <end position="23"/>
    </location>
</feature>